<keyword evidence="2" id="KW-1185">Reference proteome</keyword>
<evidence type="ECO:0000313" key="1">
    <source>
        <dbReference type="EMBL" id="SEO55513.1"/>
    </source>
</evidence>
<dbReference type="OrthoDB" id="283616at2"/>
<protein>
    <submittedName>
        <fullName evidence="1">Putative molybdenum carrier</fullName>
    </submittedName>
</protein>
<dbReference type="EMBL" id="FOEG01000001">
    <property type="protein sequence ID" value="SEO55513.1"/>
    <property type="molecule type" value="Genomic_DNA"/>
</dbReference>
<sequence length="162" mass="18081">MTLEQIISGGQTGVDRGALDAALQEGFPCGGWCPDGREAENGRIPDRYPLKELEGAGYRQRTIQNITDSDGTVIIYYTVPEGGTAETLAQCLKRKKPFHLIDATEIKPKRAVMRLAFFLQEHDVARLNVAGPRQSTAHAAREYTQRVVTQLIRQFKWLNPTP</sequence>
<name>A0A1H8QNV6_9GAMM</name>
<organism evidence="1 2">
    <name type="scientific">Aquisalimonas asiatica</name>
    <dbReference type="NCBI Taxonomy" id="406100"/>
    <lineage>
        <taxon>Bacteria</taxon>
        <taxon>Pseudomonadati</taxon>
        <taxon>Pseudomonadota</taxon>
        <taxon>Gammaproteobacteria</taxon>
        <taxon>Chromatiales</taxon>
        <taxon>Ectothiorhodospiraceae</taxon>
        <taxon>Aquisalimonas</taxon>
    </lineage>
</organism>
<dbReference type="AlphaFoldDB" id="A0A1H8QNV6"/>
<evidence type="ECO:0000313" key="2">
    <source>
        <dbReference type="Proteomes" id="UP000199657"/>
    </source>
</evidence>
<dbReference type="SUPFAM" id="SSF102405">
    <property type="entry name" value="MCP/YpsA-like"/>
    <property type="match status" value="1"/>
</dbReference>
<dbReference type="RefSeq" id="WP_091639899.1">
    <property type="nucleotide sequence ID" value="NZ_FOEG01000001.1"/>
</dbReference>
<dbReference type="Pfam" id="PF12694">
    <property type="entry name" value="cpYpsA"/>
    <property type="match status" value="1"/>
</dbReference>
<dbReference type="Proteomes" id="UP000199657">
    <property type="component" value="Unassembled WGS sequence"/>
</dbReference>
<proteinExistence type="predicted"/>
<dbReference type="STRING" id="406100.SAMN04488052_101672"/>
<reference evidence="1 2" key="1">
    <citation type="submission" date="2016-10" db="EMBL/GenBank/DDBJ databases">
        <authorList>
            <person name="de Groot N.N."/>
        </authorList>
    </citation>
    <scope>NUCLEOTIDE SEQUENCE [LARGE SCALE GENOMIC DNA]</scope>
    <source>
        <strain evidence="1 2">CGMCC 1.6291</strain>
    </source>
</reference>
<accession>A0A1H8QNV6</accession>
<dbReference type="InterPro" id="IPR024755">
    <property type="entry name" value="cpYpsA"/>
</dbReference>
<gene>
    <name evidence="1" type="ORF">SAMN04488052_101672</name>
</gene>
<dbReference type="Gene3D" id="3.40.50.450">
    <property type="match status" value="1"/>
</dbReference>